<dbReference type="EMBL" id="CP097463">
    <property type="protein sequence ID" value="WAX58673.1"/>
    <property type="molecule type" value="Genomic_DNA"/>
</dbReference>
<accession>A0ABY7K1F2</accession>
<feature type="compositionally biased region" description="Pro residues" evidence="1">
    <location>
        <begin position="200"/>
        <end position="210"/>
    </location>
</feature>
<keyword evidence="2" id="KW-1133">Transmembrane helix</keyword>
<reference evidence="4" key="1">
    <citation type="submission" date="2022-05" db="EMBL/GenBank/DDBJ databases">
        <title>Jatrophihabitans sp. SB3-54 whole genome sequence.</title>
        <authorList>
            <person name="Suh M.K."/>
            <person name="Eom M.K."/>
            <person name="Kim J.S."/>
            <person name="Kim H.S."/>
            <person name="Do H.E."/>
            <person name="Shin Y.K."/>
            <person name="Lee J.-S."/>
        </authorList>
    </citation>
    <scope>NUCLEOTIDE SEQUENCE</scope>
    <source>
        <strain evidence="4">SB3-54</strain>
    </source>
</reference>
<evidence type="ECO:0000256" key="1">
    <source>
        <dbReference type="SAM" id="MobiDB-lite"/>
    </source>
</evidence>
<gene>
    <name evidence="4" type="ORF">M6B22_07885</name>
</gene>
<feature type="domain" description="YdbS-like PH" evidence="3">
    <location>
        <begin position="78"/>
        <end position="147"/>
    </location>
</feature>
<name>A0ABY7K1F2_9ACTN</name>
<keyword evidence="2" id="KW-0812">Transmembrane</keyword>
<dbReference type="RefSeq" id="WP_269445216.1">
    <property type="nucleotide sequence ID" value="NZ_CP097463.1"/>
</dbReference>
<feature type="compositionally biased region" description="Low complexity" evidence="1">
    <location>
        <begin position="188"/>
        <end position="199"/>
    </location>
</feature>
<evidence type="ECO:0000313" key="5">
    <source>
        <dbReference type="Proteomes" id="UP001164693"/>
    </source>
</evidence>
<keyword evidence="5" id="KW-1185">Reference proteome</keyword>
<dbReference type="Proteomes" id="UP001164693">
    <property type="component" value="Chromosome"/>
</dbReference>
<evidence type="ECO:0000259" key="3">
    <source>
        <dbReference type="Pfam" id="PF03703"/>
    </source>
</evidence>
<evidence type="ECO:0000256" key="2">
    <source>
        <dbReference type="SAM" id="Phobius"/>
    </source>
</evidence>
<feature type="compositionally biased region" description="Low complexity" evidence="1">
    <location>
        <begin position="170"/>
        <end position="180"/>
    </location>
</feature>
<dbReference type="InterPro" id="IPR005182">
    <property type="entry name" value="YdbS-like_PH"/>
</dbReference>
<dbReference type="PANTHER" id="PTHR37938:SF1">
    <property type="entry name" value="BLL0215 PROTEIN"/>
    <property type="match status" value="1"/>
</dbReference>
<keyword evidence="2" id="KW-0472">Membrane</keyword>
<feature type="transmembrane region" description="Helical" evidence="2">
    <location>
        <begin position="21"/>
        <end position="45"/>
    </location>
</feature>
<feature type="transmembrane region" description="Helical" evidence="2">
    <location>
        <begin position="51"/>
        <end position="72"/>
    </location>
</feature>
<protein>
    <submittedName>
        <fullName evidence="4">PH domain-containing protein</fullName>
    </submittedName>
</protein>
<sequence length="210" mass="23771">MAYPDKLLQSDEKVVEHLHPHWITLVPATLWFILICAAAGLGIGFAPDGSAHSILIIAIIVVGFILLCWLSFKPWIEWRTTHYVFTTHRILIRRGVLRHAGRDISLQRISDVAFTQSLWDRIVKAGTVTIESAGEHGQETLTDVPRSEQQQQLLNRLIEEDASRRQRAAQGYQGYQGYPQGQPPQQPGQPGYPTQQYSQPYPPQPYPPQD</sequence>
<dbReference type="Pfam" id="PF03703">
    <property type="entry name" value="bPH_2"/>
    <property type="match status" value="1"/>
</dbReference>
<evidence type="ECO:0000313" key="4">
    <source>
        <dbReference type="EMBL" id="WAX58673.1"/>
    </source>
</evidence>
<feature type="region of interest" description="Disordered" evidence="1">
    <location>
        <begin position="164"/>
        <end position="210"/>
    </location>
</feature>
<organism evidence="4 5">
    <name type="scientific">Jatrophihabitans cynanchi</name>
    <dbReference type="NCBI Taxonomy" id="2944128"/>
    <lineage>
        <taxon>Bacteria</taxon>
        <taxon>Bacillati</taxon>
        <taxon>Actinomycetota</taxon>
        <taxon>Actinomycetes</taxon>
        <taxon>Jatrophihabitantales</taxon>
        <taxon>Jatrophihabitantaceae</taxon>
        <taxon>Jatrophihabitans</taxon>
    </lineage>
</organism>
<proteinExistence type="predicted"/>
<dbReference type="PANTHER" id="PTHR37938">
    <property type="entry name" value="BLL0215 PROTEIN"/>
    <property type="match status" value="1"/>
</dbReference>